<dbReference type="GO" id="GO:0009314">
    <property type="term" value="P:response to radiation"/>
    <property type="evidence" value="ECO:0007669"/>
    <property type="project" value="UniProtKB-ARBA"/>
</dbReference>
<comment type="catalytic activity">
    <reaction evidence="12">
        <text>ATP + H2O = ADP + phosphate + H(+)</text>
        <dbReference type="Rhea" id="RHEA:13065"/>
        <dbReference type="ChEBI" id="CHEBI:15377"/>
        <dbReference type="ChEBI" id="CHEBI:15378"/>
        <dbReference type="ChEBI" id="CHEBI:30616"/>
        <dbReference type="ChEBI" id="CHEBI:43474"/>
        <dbReference type="ChEBI" id="CHEBI:456216"/>
        <dbReference type="EC" id="5.6.2.4"/>
    </reaction>
</comment>
<sequence length="702" mass="78783">MKELNPEQRAAVCHTTGPLLVLAGAGSGKTRVLTYRIAYLIREAGVRPENILAITFTNKAAREMRARAERLLPYQAAGLWVMTFHAACLRILRREMQHLGRSPEFVVYDEDDRRALIKECLKEKNLDEKRYPPGGLIAAISWAKNWLVPPEEYARQARTRYDEVVAEVYALYQEKLARYGALDFDDLLGEAVRLFRECPEVLARYQRRFRFILIDEYQDTNHVQYVLVNLLAGGHRNLMVVGDPDQSIYGWRGADIRNILSFERDYPEARVVKLERNYRSTAAILAVADAVIKHNSLRKEKVLRPVQEAGEPPVLYVAADEVAEANFVAGQIGALRQEKGYAYRDFAVLYRTHAQSRVLEEVLLLSGIPYVILGGLRFYERKEIKDLLAYLRLIVNPADALSLKRVINVPPRGIGPGYFGRLLQHAAARGISPVAALCEAEGISGLPQGVRQEMRALGGWLVELRAQALPVTRLVERVLAETGYERHLLAERTPEAQARLENIREFLTVTREFDREERGGLPEFLSEIALFTDVDRYDPETDAVALMTLHSAKGLEFPVVFLTGMEEGLFPHIRSSGEATAIEEERRLCYVGITRAKERLFLTRCEMRHLYGGLQANPPSRFLAEIPPLLLATGRPDAAGDDKGAVVELKPGDRVAHRKWGPGTVVSIAGSGEDTRVTVAFPAVGIKTLLLSYAPLERLAAE</sequence>
<dbReference type="Gene3D" id="1.10.486.10">
    <property type="entry name" value="PCRA, domain 4"/>
    <property type="match status" value="1"/>
</dbReference>
<protein>
    <recommendedName>
        <fullName evidence="2">ATP-dependent DNA helicase PcrA</fullName>
        <ecNumber evidence="10">5.6.2.4</ecNumber>
    </recommendedName>
    <alternativeName>
        <fullName evidence="11">DNA 3'-5' helicase PcrA</fullName>
    </alternativeName>
</protein>
<dbReference type="PANTHER" id="PTHR11070">
    <property type="entry name" value="UVRD / RECB / PCRA DNA HELICASE FAMILY MEMBER"/>
    <property type="match status" value="1"/>
</dbReference>
<keyword evidence="17" id="KW-1185">Reference proteome</keyword>
<comment type="similarity">
    <text evidence="1">Belongs to the helicase family. UvrD subfamily.</text>
</comment>
<feature type="domain" description="UvrD-like helicase ATP-binding" evidence="14">
    <location>
        <begin position="2"/>
        <end position="281"/>
    </location>
</feature>
<dbReference type="GO" id="GO:0005829">
    <property type="term" value="C:cytosol"/>
    <property type="evidence" value="ECO:0007669"/>
    <property type="project" value="TreeGrafter"/>
</dbReference>
<evidence type="ECO:0000256" key="11">
    <source>
        <dbReference type="ARBA" id="ARBA00034900"/>
    </source>
</evidence>
<dbReference type="PANTHER" id="PTHR11070:SF2">
    <property type="entry name" value="ATP-DEPENDENT DNA HELICASE SRS2"/>
    <property type="match status" value="1"/>
</dbReference>
<evidence type="ECO:0000256" key="10">
    <source>
        <dbReference type="ARBA" id="ARBA00034808"/>
    </source>
</evidence>
<gene>
    <name evidence="16" type="ORF">EDD75_1729</name>
</gene>
<dbReference type="GO" id="GO:0033202">
    <property type="term" value="C:DNA helicase complex"/>
    <property type="evidence" value="ECO:0007669"/>
    <property type="project" value="TreeGrafter"/>
</dbReference>
<dbReference type="GO" id="GO:0000725">
    <property type="term" value="P:recombinational repair"/>
    <property type="evidence" value="ECO:0007669"/>
    <property type="project" value="TreeGrafter"/>
</dbReference>
<feature type="binding site" evidence="13">
    <location>
        <begin position="23"/>
        <end position="30"/>
    </location>
    <ligand>
        <name>ATP</name>
        <dbReference type="ChEBI" id="CHEBI:30616"/>
    </ligand>
</feature>
<evidence type="ECO:0000256" key="13">
    <source>
        <dbReference type="PROSITE-ProRule" id="PRU00560"/>
    </source>
</evidence>
<dbReference type="Pfam" id="PF00580">
    <property type="entry name" value="UvrD-helicase"/>
    <property type="match status" value="1"/>
</dbReference>
<dbReference type="PROSITE" id="PS51198">
    <property type="entry name" value="UVRD_HELICASE_ATP_BIND"/>
    <property type="match status" value="1"/>
</dbReference>
<keyword evidence="3 13" id="KW-0547">Nucleotide-binding</keyword>
<dbReference type="InterPro" id="IPR027417">
    <property type="entry name" value="P-loop_NTPase"/>
</dbReference>
<evidence type="ECO:0000313" key="16">
    <source>
        <dbReference type="EMBL" id="RPF42624.1"/>
    </source>
</evidence>
<dbReference type="AlphaFoldDB" id="A0A3N5ADE0"/>
<dbReference type="Pfam" id="PF13361">
    <property type="entry name" value="UvrD_C"/>
    <property type="match status" value="2"/>
</dbReference>
<dbReference type="CDD" id="cd18807">
    <property type="entry name" value="SF1_C_UvrD"/>
    <property type="match status" value="1"/>
</dbReference>
<evidence type="ECO:0000256" key="6">
    <source>
        <dbReference type="ARBA" id="ARBA00022840"/>
    </source>
</evidence>
<accession>A0A3N5ADE0</accession>
<evidence type="ECO:0000256" key="5">
    <source>
        <dbReference type="ARBA" id="ARBA00022806"/>
    </source>
</evidence>
<evidence type="ECO:0000259" key="14">
    <source>
        <dbReference type="PROSITE" id="PS51198"/>
    </source>
</evidence>
<dbReference type="InterPro" id="IPR014017">
    <property type="entry name" value="DNA_helicase_UvrD-like_C"/>
</dbReference>
<evidence type="ECO:0000256" key="12">
    <source>
        <dbReference type="ARBA" id="ARBA00048988"/>
    </source>
</evidence>
<evidence type="ECO:0000256" key="1">
    <source>
        <dbReference type="ARBA" id="ARBA00009922"/>
    </source>
</evidence>
<reference evidence="16 17" key="1">
    <citation type="submission" date="2018-11" db="EMBL/GenBank/DDBJ databases">
        <title>Genomic Encyclopedia of Type Strains, Phase IV (KMG-IV): sequencing the most valuable type-strain genomes for metagenomic binning, comparative biology and taxonomic classification.</title>
        <authorList>
            <person name="Goeker M."/>
        </authorList>
    </citation>
    <scope>NUCLEOTIDE SEQUENCE [LARGE SCALE GENOMIC DNA]</scope>
    <source>
        <strain evidence="16 17">DSM 102936</strain>
    </source>
</reference>
<evidence type="ECO:0000256" key="3">
    <source>
        <dbReference type="ARBA" id="ARBA00022741"/>
    </source>
</evidence>
<evidence type="ECO:0000259" key="15">
    <source>
        <dbReference type="PROSITE" id="PS51217"/>
    </source>
</evidence>
<dbReference type="EC" id="5.6.2.4" evidence="10"/>
<keyword evidence="8" id="KW-0413">Isomerase</keyword>
<dbReference type="PROSITE" id="PS51217">
    <property type="entry name" value="UVRD_HELICASE_CTER"/>
    <property type="match status" value="1"/>
</dbReference>
<keyword evidence="4 13" id="KW-0378">Hydrolase</keyword>
<dbReference type="SUPFAM" id="SSF52540">
    <property type="entry name" value="P-loop containing nucleoside triphosphate hydrolases"/>
    <property type="match status" value="1"/>
</dbReference>
<dbReference type="GO" id="GO:0005524">
    <property type="term" value="F:ATP binding"/>
    <property type="evidence" value="ECO:0007669"/>
    <property type="project" value="UniProtKB-UniRule"/>
</dbReference>
<dbReference type="CDD" id="cd17932">
    <property type="entry name" value="DEXQc_UvrD"/>
    <property type="match status" value="1"/>
</dbReference>
<organism evidence="16 17">
    <name type="scientific">Thermodesulfitimonas autotrophica</name>
    <dbReference type="NCBI Taxonomy" id="1894989"/>
    <lineage>
        <taxon>Bacteria</taxon>
        <taxon>Bacillati</taxon>
        <taxon>Bacillota</taxon>
        <taxon>Clostridia</taxon>
        <taxon>Thermoanaerobacterales</taxon>
        <taxon>Thermoanaerobacteraceae</taxon>
        <taxon>Thermodesulfitimonas</taxon>
    </lineage>
</organism>
<evidence type="ECO:0000256" key="2">
    <source>
        <dbReference type="ARBA" id="ARBA00014807"/>
    </source>
</evidence>
<evidence type="ECO:0000256" key="4">
    <source>
        <dbReference type="ARBA" id="ARBA00022801"/>
    </source>
</evidence>
<dbReference type="InterPro" id="IPR000212">
    <property type="entry name" value="DNA_helicase_UvrD/REP"/>
</dbReference>
<evidence type="ECO:0000256" key="8">
    <source>
        <dbReference type="ARBA" id="ARBA00023235"/>
    </source>
</evidence>
<feature type="domain" description="UvrD-like helicase C-terminal" evidence="15">
    <location>
        <begin position="282"/>
        <end position="554"/>
    </location>
</feature>
<dbReference type="EMBL" id="RKRE01000003">
    <property type="protein sequence ID" value="RPF42624.1"/>
    <property type="molecule type" value="Genomic_DNA"/>
</dbReference>
<name>A0A3N5ADE0_9THEO</name>
<dbReference type="Pfam" id="PF21196">
    <property type="entry name" value="PcrA_UvrD_tudor"/>
    <property type="match status" value="1"/>
</dbReference>
<evidence type="ECO:0000256" key="7">
    <source>
        <dbReference type="ARBA" id="ARBA00023125"/>
    </source>
</evidence>
<dbReference type="FunFam" id="1.10.486.10:FF:000003">
    <property type="entry name" value="ATP-dependent DNA helicase"/>
    <property type="match status" value="1"/>
</dbReference>
<comment type="catalytic activity">
    <reaction evidence="9">
        <text>Couples ATP hydrolysis with the unwinding of duplex DNA by translocating in the 3'-5' direction.</text>
        <dbReference type="EC" id="5.6.2.4"/>
    </reaction>
</comment>
<proteinExistence type="inferred from homology"/>
<dbReference type="GO" id="GO:0003677">
    <property type="term" value="F:DNA binding"/>
    <property type="evidence" value="ECO:0007669"/>
    <property type="project" value="UniProtKB-KW"/>
</dbReference>
<dbReference type="FunFam" id="1.10.10.160:FF:000001">
    <property type="entry name" value="ATP-dependent DNA helicase"/>
    <property type="match status" value="1"/>
</dbReference>
<dbReference type="InterPro" id="IPR013986">
    <property type="entry name" value="DExx_box_DNA_helicase_dom_sf"/>
</dbReference>
<dbReference type="Proteomes" id="UP000282654">
    <property type="component" value="Unassembled WGS sequence"/>
</dbReference>
<dbReference type="Gene3D" id="1.10.10.160">
    <property type="match status" value="1"/>
</dbReference>
<dbReference type="GO" id="GO:0016887">
    <property type="term" value="F:ATP hydrolysis activity"/>
    <property type="evidence" value="ECO:0007669"/>
    <property type="project" value="RHEA"/>
</dbReference>
<keyword evidence="5 13" id="KW-0347">Helicase</keyword>
<evidence type="ECO:0000313" key="17">
    <source>
        <dbReference type="Proteomes" id="UP000282654"/>
    </source>
</evidence>
<evidence type="ECO:0000256" key="9">
    <source>
        <dbReference type="ARBA" id="ARBA00034617"/>
    </source>
</evidence>
<dbReference type="Gene3D" id="3.40.50.300">
    <property type="entry name" value="P-loop containing nucleotide triphosphate hydrolases"/>
    <property type="match status" value="2"/>
</dbReference>
<comment type="caution">
    <text evidence="16">The sequence shown here is derived from an EMBL/GenBank/DDBJ whole genome shotgun (WGS) entry which is preliminary data.</text>
</comment>
<keyword evidence="7" id="KW-0238">DNA-binding</keyword>
<keyword evidence="6 13" id="KW-0067">ATP-binding</keyword>
<dbReference type="GO" id="GO:0043138">
    <property type="term" value="F:3'-5' DNA helicase activity"/>
    <property type="evidence" value="ECO:0007669"/>
    <property type="project" value="UniProtKB-EC"/>
</dbReference>
<dbReference type="InterPro" id="IPR014016">
    <property type="entry name" value="UvrD-like_ATP-bd"/>
</dbReference>